<keyword evidence="2" id="KW-1133">Transmembrane helix</keyword>
<proteinExistence type="predicted"/>
<dbReference type="Proteomes" id="UP001249851">
    <property type="component" value="Unassembled WGS sequence"/>
</dbReference>
<feature type="chain" id="PRO_5042132327" evidence="3">
    <location>
        <begin position="25"/>
        <end position="183"/>
    </location>
</feature>
<feature type="signal peptide" evidence="3">
    <location>
        <begin position="1"/>
        <end position="24"/>
    </location>
</feature>
<reference evidence="4" key="2">
    <citation type="journal article" date="2023" name="Science">
        <title>Genomic signatures of disease resistance in endangered staghorn corals.</title>
        <authorList>
            <person name="Vollmer S.V."/>
            <person name="Selwyn J.D."/>
            <person name="Despard B.A."/>
            <person name="Roesel C.L."/>
        </authorList>
    </citation>
    <scope>NUCLEOTIDE SEQUENCE</scope>
    <source>
        <tissue evidence="4">Whole Organism</tissue>
    </source>
</reference>
<accession>A0AAD9R369</accession>
<dbReference type="PANTHER" id="PTHR16209">
    <property type="entry name" value="VESICULAR, OVEREXPRESSED IN CANCER, PROSURVIVAL PROTEIN 1"/>
    <property type="match status" value="1"/>
</dbReference>
<dbReference type="PANTHER" id="PTHR16209:SF6">
    <property type="entry name" value="VESICULAR, OVEREXPRESSED IN CANCER, PROSURVIVAL PROTEIN 1"/>
    <property type="match status" value="1"/>
</dbReference>
<evidence type="ECO:0000313" key="4">
    <source>
        <dbReference type="EMBL" id="KAK2572216.1"/>
    </source>
</evidence>
<keyword evidence="2" id="KW-0472">Membrane</keyword>
<dbReference type="EMBL" id="JARQWQ010000004">
    <property type="protein sequence ID" value="KAK2572216.1"/>
    <property type="molecule type" value="Genomic_DNA"/>
</dbReference>
<protein>
    <submittedName>
        <fullName evidence="4">WW domain binding protein 1-like</fullName>
    </submittedName>
</protein>
<evidence type="ECO:0000256" key="1">
    <source>
        <dbReference type="SAM" id="MobiDB-lite"/>
    </source>
</evidence>
<feature type="region of interest" description="Disordered" evidence="1">
    <location>
        <begin position="131"/>
        <end position="169"/>
    </location>
</feature>
<dbReference type="Pfam" id="PF11669">
    <property type="entry name" value="WBP-1"/>
    <property type="match status" value="1"/>
</dbReference>
<dbReference type="AlphaFoldDB" id="A0AAD9R369"/>
<reference evidence="4" key="1">
    <citation type="journal article" date="2023" name="G3 (Bethesda)">
        <title>Whole genome assembly and annotation of the endangered Caribbean coral Acropora cervicornis.</title>
        <authorList>
            <person name="Selwyn J.D."/>
            <person name="Vollmer S.V."/>
        </authorList>
    </citation>
    <scope>NUCLEOTIDE SEQUENCE</scope>
    <source>
        <strain evidence="4">K2</strain>
    </source>
</reference>
<feature type="compositionally biased region" description="Polar residues" evidence="1">
    <location>
        <begin position="159"/>
        <end position="169"/>
    </location>
</feature>
<evidence type="ECO:0000256" key="3">
    <source>
        <dbReference type="SAM" id="SignalP"/>
    </source>
</evidence>
<organism evidence="4 5">
    <name type="scientific">Acropora cervicornis</name>
    <name type="common">Staghorn coral</name>
    <dbReference type="NCBI Taxonomy" id="6130"/>
    <lineage>
        <taxon>Eukaryota</taxon>
        <taxon>Metazoa</taxon>
        <taxon>Cnidaria</taxon>
        <taxon>Anthozoa</taxon>
        <taxon>Hexacorallia</taxon>
        <taxon>Scleractinia</taxon>
        <taxon>Astrocoeniina</taxon>
        <taxon>Acroporidae</taxon>
        <taxon>Acropora</taxon>
    </lineage>
</organism>
<evidence type="ECO:0000313" key="5">
    <source>
        <dbReference type="Proteomes" id="UP001249851"/>
    </source>
</evidence>
<feature type="transmembrane region" description="Helical" evidence="2">
    <location>
        <begin position="60"/>
        <end position="78"/>
    </location>
</feature>
<gene>
    <name evidence="4" type="ORF">P5673_002431</name>
</gene>
<keyword evidence="5" id="KW-1185">Reference proteome</keyword>
<name>A0AAD9R369_ACRCE</name>
<sequence length="183" mass="20883">MHCVKLRVLWVLIATVLYFGQIEARVYCGKNEGKDVFCDEGLCCGEFECCHYSDKYYKMWWFWMVWGSISLLGCCCAYHRKHYFATHWQIRNFVYLTTISDASQPRNTHGDLENDPKYNLPSYADVEAMGSLDPPADGEGAPPPYVDPLANEELEDNISQDSVSLRQSNEDVTISLIAQGTED</sequence>
<dbReference type="InterPro" id="IPR051994">
    <property type="entry name" value="WW_domain-binding"/>
</dbReference>
<comment type="caution">
    <text evidence="4">The sequence shown here is derived from an EMBL/GenBank/DDBJ whole genome shotgun (WGS) entry which is preliminary data.</text>
</comment>
<evidence type="ECO:0000256" key="2">
    <source>
        <dbReference type="SAM" id="Phobius"/>
    </source>
</evidence>
<keyword evidence="3" id="KW-0732">Signal</keyword>
<keyword evidence="2" id="KW-0812">Transmembrane</keyword>
<dbReference type="InterPro" id="IPR021684">
    <property type="entry name" value="WBP1-like"/>
</dbReference>